<feature type="compositionally biased region" description="Gly residues" evidence="4">
    <location>
        <begin position="72"/>
        <end position="82"/>
    </location>
</feature>
<feature type="region of interest" description="Leucine repeat II (LRII)" evidence="3">
    <location>
        <begin position="499"/>
        <end position="531"/>
    </location>
</feature>
<comment type="caution">
    <text evidence="3">Lacks conserved residue(s) required for the propagation of feature annotation.</text>
</comment>
<evidence type="ECO:0000313" key="5">
    <source>
        <dbReference type="EMBL" id="KAK4476498.1"/>
    </source>
</evidence>
<evidence type="ECO:0000256" key="3">
    <source>
        <dbReference type="PROSITE-ProRule" id="PRU01191"/>
    </source>
</evidence>
<reference evidence="5 6" key="1">
    <citation type="journal article" date="2023" name="bioRxiv">
        <title>Genome report: Whole genome sequence and annotation of Penstemon davidsonii.</title>
        <authorList>
            <person name="Ostevik K.L."/>
            <person name="Alabady M."/>
            <person name="Zhang M."/>
            <person name="Rausher M.D."/>
        </authorList>
    </citation>
    <scope>NUCLEOTIDE SEQUENCE [LARGE SCALE GENOMIC DNA]</scope>
    <source>
        <strain evidence="5">DNT005</strain>
        <tissue evidence="5">Whole leaf</tissue>
    </source>
</reference>
<proteinExistence type="inferred from homology"/>
<dbReference type="Pfam" id="PF03514">
    <property type="entry name" value="GRAS"/>
    <property type="match status" value="1"/>
</dbReference>
<dbReference type="PANTHER" id="PTHR31636">
    <property type="entry name" value="OSJNBA0084A10.13 PROTEIN-RELATED"/>
    <property type="match status" value="1"/>
</dbReference>
<feature type="region of interest" description="VHIID" evidence="3">
    <location>
        <begin position="420"/>
        <end position="485"/>
    </location>
</feature>
<name>A0ABR0CJW8_9LAMI</name>
<gene>
    <name evidence="5" type="ORF">RD792_015652</name>
</gene>
<evidence type="ECO:0000256" key="4">
    <source>
        <dbReference type="SAM" id="MobiDB-lite"/>
    </source>
</evidence>
<evidence type="ECO:0000256" key="1">
    <source>
        <dbReference type="ARBA" id="ARBA00023015"/>
    </source>
</evidence>
<feature type="region of interest" description="Disordered" evidence="4">
    <location>
        <begin position="56"/>
        <end position="90"/>
    </location>
</feature>
<keyword evidence="1" id="KW-0805">Transcription regulation</keyword>
<dbReference type="EMBL" id="JAYDYQ010002688">
    <property type="protein sequence ID" value="KAK4476498.1"/>
    <property type="molecule type" value="Genomic_DNA"/>
</dbReference>
<feature type="short sequence motif" description="VHIID" evidence="3">
    <location>
        <begin position="451"/>
        <end position="455"/>
    </location>
</feature>
<keyword evidence="2" id="KW-0804">Transcription</keyword>
<dbReference type="Proteomes" id="UP001291926">
    <property type="component" value="Unassembled WGS sequence"/>
</dbReference>
<comment type="caution">
    <text evidence="5">The sequence shown here is derived from an EMBL/GenBank/DDBJ whole genome shotgun (WGS) entry which is preliminary data.</text>
</comment>
<sequence length="704" mass="77105">MKGMPLPFDFEGKGVLDLELLVNSKSFFSDINNNNNNLFKKNPFSLVEPTSVLDSARFPSRPTSSSTLSSSLGGGGGAGGGASTTATSSNAGGGVVVDSELLPIPPSLEIGTGVEKCAMEEWEGVLSESPNQEQSIFRWIMGGDVEDPSSMGSLNRVLQLGGGGGGGGASEFEFSGGVDQGFGGEHQFGANFIPNFPNNNRSNTMLYPSNNLGPISLHNQNTTTTTTTFDSSPEIKPPIFNLINQHQTHNPQNPSFFLPLSYGQQQEQSLFVPPQAKRHNPGGGGYEISATKGSFSENDSFNPARQHQQQFLPNQLQFLPHYLQQRPKTGVGDEMGSIIDQIHKASELIVQTGNNPVLAQGILARLNHQLSPIGKPFQRAAFYCKESLQLLLQTNNNNNLNNPSITSSTPFSLIFKIGAFKSYSEISPLIPFAHFTCNQAILEVLEGFDRIHVLDFDIGYGGQWASLMQELSLRSGGAPSLKITALASPSTHDPIELGLTRENLIQFASDVNISFEFDVMNVDSLNSCSWSLPFQPSENEAIAVNLSIGCLSNYQVSLPLVLRFVKQLSPRIVVSIDKGCDRNDLPFANHVVHALHSYTNLLESLDAVNVNMDALQKIERFMVQPAIEKIVMGRFRFPEKSQHWRTLFMSCGFTPIMFSNFTESQAECVVKRTPVRGFQVEKRQSSLVLCWQRKELISVSAWRC</sequence>
<evidence type="ECO:0000313" key="6">
    <source>
        <dbReference type="Proteomes" id="UP001291926"/>
    </source>
</evidence>
<dbReference type="InterPro" id="IPR005202">
    <property type="entry name" value="TF_GRAS"/>
</dbReference>
<dbReference type="PROSITE" id="PS50985">
    <property type="entry name" value="GRAS"/>
    <property type="match status" value="1"/>
</dbReference>
<comment type="similarity">
    <text evidence="3">Belongs to the GRAS family.</text>
</comment>
<accession>A0ABR0CJW8</accession>
<protein>
    <submittedName>
        <fullName evidence="5">Uncharacterized protein</fullName>
    </submittedName>
</protein>
<keyword evidence="6" id="KW-1185">Reference proteome</keyword>
<evidence type="ECO:0000256" key="2">
    <source>
        <dbReference type="ARBA" id="ARBA00023163"/>
    </source>
</evidence>
<feature type="region of interest" description="SAW" evidence="3">
    <location>
        <begin position="632"/>
        <end position="703"/>
    </location>
</feature>
<organism evidence="5 6">
    <name type="scientific">Penstemon davidsonii</name>
    <dbReference type="NCBI Taxonomy" id="160366"/>
    <lineage>
        <taxon>Eukaryota</taxon>
        <taxon>Viridiplantae</taxon>
        <taxon>Streptophyta</taxon>
        <taxon>Embryophyta</taxon>
        <taxon>Tracheophyta</taxon>
        <taxon>Spermatophyta</taxon>
        <taxon>Magnoliopsida</taxon>
        <taxon>eudicotyledons</taxon>
        <taxon>Gunneridae</taxon>
        <taxon>Pentapetalae</taxon>
        <taxon>asterids</taxon>
        <taxon>lamiids</taxon>
        <taxon>Lamiales</taxon>
        <taxon>Plantaginaceae</taxon>
        <taxon>Cheloneae</taxon>
        <taxon>Penstemon</taxon>
    </lineage>
</organism>